<keyword evidence="2" id="KW-0732">Signal</keyword>
<gene>
    <name evidence="3" type="ORF">VN97_g1834</name>
</gene>
<evidence type="ECO:0000313" key="3">
    <source>
        <dbReference type="EMBL" id="KAJ9491432.1"/>
    </source>
</evidence>
<proteinExistence type="predicted"/>
<sequence>MVGLLWLLMFSLFPRFAGRNGLGVHPRKRCHRCCIDLLFKCFFFIFCFLNALYSSFMFISFVKILYSSTLPSYITLSLLPL</sequence>
<comment type="caution">
    <text evidence="3">The sequence shown here is derived from an EMBL/GenBank/DDBJ whole genome shotgun (WGS) entry which is preliminary data.</text>
</comment>
<feature type="chain" id="PRO_5042486579" description="Secreted peptide" evidence="2">
    <location>
        <begin position="19"/>
        <end position="81"/>
    </location>
</feature>
<reference evidence="3" key="2">
    <citation type="journal article" date="2016" name="Fungal Biol.">
        <title>Ochratoxin A production by Penicillium thymicola.</title>
        <authorList>
            <person name="Nguyen H.D.T."/>
            <person name="McMullin D.R."/>
            <person name="Ponomareva E."/>
            <person name="Riley R."/>
            <person name="Pomraning K.R."/>
            <person name="Baker S.E."/>
            <person name="Seifert K.A."/>
        </authorList>
    </citation>
    <scope>NUCLEOTIDE SEQUENCE</scope>
    <source>
        <strain evidence="3">DAOM 180753</strain>
    </source>
</reference>
<name>A0AAI9TQ74_PENTH</name>
<organism evidence="3 4">
    <name type="scientific">Penicillium thymicola</name>
    <dbReference type="NCBI Taxonomy" id="293382"/>
    <lineage>
        <taxon>Eukaryota</taxon>
        <taxon>Fungi</taxon>
        <taxon>Dikarya</taxon>
        <taxon>Ascomycota</taxon>
        <taxon>Pezizomycotina</taxon>
        <taxon>Eurotiomycetes</taxon>
        <taxon>Eurotiomycetidae</taxon>
        <taxon>Eurotiales</taxon>
        <taxon>Aspergillaceae</taxon>
        <taxon>Penicillium</taxon>
    </lineage>
</organism>
<accession>A0AAI9TQ74</accession>
<evidence type="ECO:0000256" key="2">
    <source>
        <dbReference type="SAM" id="SignalP"/>
    </source>
</evidence>
<feature type="transmembrane region" description="Helical" evidence="1">
    <location>
        <begin position="41"/>
        <end position="66"/>
    </location>
</feature>
<dbReference type="AlphaFoldDB" id="A0AAI9TQ74"/>
<keyword evidence="1" id="KW-0472">Membrane</keyword>
<evidence type="ECO:0000313" key="4">
    <source>
        <dbReference type="Proteomes" id="UP001227192"/>
    </source>
</evidence>
<evidence type="ECO:0000256" key="1">
    <source>
        <dbReference type="SAM" id="Phobius"/>
    </source>
</evidence>
<reference evidence="3" key="1">
    <citation type="submission" date="2015-06" db="EMBL/GenBank/DDBJ databases">
        <authorList>
            <person name="Nguyen H."/>
        </authorList>
    </citation>
    <scope>NUCLEOTIDE SEQUENCE</scope>
    <source>
        <strain evidence="3">DAOM 180753</strain>
    </source>
</reference>
<keyword evidence="4" id="KW-1185">Reference proteome</keyword>
<feature type="signal peptide" evidence="2">
    <location>
        <begin position="1"/>
        <end position="18"/>
    </location>
</feature>
<dbReference type="EMBL" id="LACB01000032">
    <property type="protein sequence ID" value="KAJ9491432.1"/>
    <property type="molecule type" value="Genomic_DNA"/>
</dbReference>
<keyword evidence="1" id="KW-0812">Transmembrane</keyword>
<keyword evidence="1" id="KW-1133">Transmembrane helix</keyword>
<evidence type="ECO:0008006" key="5">
    <source>
        <dbReference type="Google" id="ProtNLM"/>
    </source>
</evidence>
<protein>
    <recommendedName>
        <fullName evidence="5">Secreted peptide</fullName>
    </recommendedName>
</protein>
<dbReference type="Proteomes" id="UP001227192">
    <property type="component" value="Unassembled WGS sequence"/>
</dbReference>